<name>E8U3M6_DEIML</name>
<accession>E8U3M6</accession>
<dbReference type="AlphaFoldDB" id="E8U3M6"/>
<dbReference type="InterPro" id="IPR024219">
    <property type="entry name" value="DUF3809"/>
</dbReference>
<dbReference type="eggNOG" id="ENOG5033K0E">
    <property type="taxonomic scope" value="Bacteria"/>
</dbReference>
<dbReference type="OrthoDB" id="67053at2"/>
<evidence type="ECO:0000313" key="2">
    <source>
        <dbReference type="Proteomes" id="UP000008635"/>
    </source>
</evidence>
<gene>
    <name evidence="1" type="ordered locus">Deima_3021</name>
</gene>
<protein>
    <recommendedName>
        <fullName evidence="3">DUF3809 domain-containing protein</fullName>
    </recommendedName>
</protein>
<dbReference type="STRING" id="709986.Deima_3021"/>
<dbReference type="Pfam" id="PF12723">
    <property type="entry name" value="DUF3809"/>
    <property type="match status" value="1"/>
</dbReference>
<dbReference type="EMBL" id="CP002454">
    <property type="protein sequence ID" value="ADV68650.1"/>
    <property type="molecule type" value="Genomic_DNA"/>
</dbReference>
<dbReference type="HOGENOM" id="CLU_1710264_0_0_0"/>
<keyword evidence="2" id="KW-1185">Reference proteome</keyword>
<dbReference type="RefSeq" id="WP_013558153.1">
    <property type="nucleotide sequence ID" value="NC_014958.1"/>
</dbReference>
<reference evidence="1 2" key="1">
    <citation type="journal article" date="2011" name="Stand. Genomic Sci.">
        <title>Complete genome sequence of Deinococcus maricopensis type strain (LB-34).</title>
        <authorList>
            <person name="Pukall R."/>
            <person name="Zeytun A."/>
            <person name="Lucas S."/>
            <person name="Lapidus A."/>
            <person name="Hammon N."/>
            <person name="Deshpande S."/>
            <person name="Nolan M."/>
            <person name="Cheng J.F."/>
            <person name="Pitluck S."/>
            <person name="Liolios K."/>
            <person name="Pagani I."/>
            <person name="Mikhailova N."/>
            <person name="Ivanova N."/>
            <person name="Mavromatis K."/>
            <person name="Pati A."/>
            <person name="Tapia R."/>
            <person name="Han C."/>
            <person name="Goodwin L."/>
            <person name="Chen A."/>
            <person name="Palaniappan K."/>
            <person name="Land M."/>
            <person name="Hauser L."/>
            <person name="Chang Y.J."/>
            <person name="Jeffries C.D."/>
            <person name="Brambilla E.M."/>
            <person name="Rohde M."/>
            <person name="Goker M."/>
            <person name="Detter J.C."/>
            <person name="Woyke T."/>
            <person name="Bristow J."/>
            <person name="Eisen J.A."/>
            <person name="Markowitz V."/>
            <person name="Hugenholtz P."/>
            <person name="Kyrpides N.C."/>
            <person name="Klenk H.P."/>
        </authorList>
    </citation>
    <scope>NUCLEOTIDE SEQUENCE [LARGE SCALE GENOMIC DNA]</scope>
    <source>
        <strain evidence="2">DSM 21211 / LMG 22137 / NRRL B-23946 / LB-34</strain>
    </source>
</reference>
<dbReference type="Proteomes" id="UP000008635">
    <property type="component" value="Chromosome"/>
</dbReference>
<dbReference type="Gene3D" id="3.30.530.70">
    <property type="entry name" value="Uncharacterised protein PF12723, DUF3809"/>
    <property type="match status" value="1"/>
</dbReference>
<evidence type="ECO:0000313" key="1">
    <source>
        <dbReference type="EMBL" id="ADV68650.1"/>
    </source>
</evidence>
<organism evidence="1 2">
    <name type="scientific">Deinococcus maricopensis (strain DSM 21211 / LMG 22137 / NRRL B-23946 / LB-34)</name>
    <dbReference type="NCBI Taxonomy" id="709986"/>
    <lineage>
        <taxon>Bacteria</taxon>
        <taxon>Thermotogati</taxon>
        <taxon>Deinococcota</taxon>
        <taxon>Deinococci</taxon>
        <taxon>Deinococcales</taxon>
        <taxon>Deinococcaceae</taxon>
        <taxon>Deinococcus</taxon>
    </lineage>
</organism>
<sequence length="158" mass="17226">MIFEATQTFELPYPGERAAALAFLRDPARALARVRFLEGLHVHGDRVRATLRAPIPVLGEVTLPFESVLQVTADGATLTPQPISGERAWVEVAGQGHARGDAEHVMLMYAFQFRAHLSAPAAEHWGGAAFEKMARETARRTLERVAAAFPDAVRAAMP</sequence>
<reference evidence="2" key="2">
    <citation type="submission" date="2011-01" db="EMBL/GenBank/DDBJ databases">
        <title>The complete genome of Deinococcus maricopensis DSM 21211.</title>
        <authorList>
            <consortium name="US DOE Joint Genome Institute (JGI-PGF)"/>
            <person name="Lucas S."/>
            <person name="Copeland A."/>
            <person name="Lapidus A."/>
            <person name="Goodwin L."/>
            <person name="Pitluck S."/>
            <person name="Kyrpides N."/>
            <person name="Mavromatis K."/>
            <person name="Pagani I."/>
            <person name="Ivanova N."/>
            <person name="Ovchinnikova G."/>
            <person name="Zeytun A."/>
            <person name="Detter J.C."/>
            <person name="Han C."/>
            <person name="Land M."/>
            <person name="Hauser L."/>
            <person name="Markowitz V."/>
            <person name="Cheng J.-F."/>
            <person name="Hugenholtz P."/>
            <person name="Woyke T."/>
            <person name="Wu D."/>
            <person name="Pukall R."/>
            <person name="Gehrich-Schroeter G."/>
            <person name="Brambilla E."/>
            <person name="Klenk H.-P."/>
            <person name="Eisen J.A."/>
        </authorList>
    </citation>
    <scope>NUCLEOTIDE SEQUENCE [LARGE SCALE GENOMIC DNA]</scope>
    <source>
        <strain evidence="2">DSM 21211 / LMG 22137 / NRRL B-23946 / LB-34</strain>
    </source>
</reference>
<proteinExistence type="predicted"/>
<dbReference type="KEGG" id="dmr:Deima_3021"/>
<evidence type="ECO:0008006" key="3">
    <source>
        <dbReference type="Google" id="ProtNLM"/>
    </source>
</evidence>